<dbReference type="Proteomes" id="UP000191004">
    <property type="component" value="Unassembled WGS sequence"/>
</dbReference>
<organism evidence="2 3">
    <name type="scientific">Trichoderma guizhouense</name>
    <dbReference type="NCBI Taxonomy" id="1491466"/>
    <lineage>
        <taxon>Eukaryota</taxon>
        <taxon>Fungi</taxon>
        <taxon>Dikarya</taxon>
        <taxon>Ascomycota</taxon>
        <taxon>Pezizomycotina</taxon>
        <taxon>Sordariomycetes</taxon>
        <taxon>Hypocreomycetidae</taxon>
        <taxon>Hypocreales</taxon>
        <taxon>Hypocreaceae</taxon>
        <taxon>Trichoderma</taxon>
    </lineage>
</organism>
<protein>
    <recommendedName>
        <fullName evidence="1">Beta-lactamase-related domain-containing protein</fullName>
    </recommendedName>
</protein>
<comment type="caution">
    <text evidence="2">The sequence shown here is derived from an EMBL/GenBank/DDBJ whole genome shotgun (WGS) entry which is preliminary data.</text>
</comment>
<keyword evidence="3" id="KW-1185">Reference proteome</keyword>
<dbReference type="InterPro" id="IPR012338">
    <property type="entry name" value="Beta-lactam/transpept-like"/>
</dbReference>
<name>A0A1T3C4Q0_9HYPO</name>
<proteinExistence type="predicted"/>
<dbReference type="PANTHER" id="PTHR43283">
    <property type="entry name" value="BETA-LACTAMASE-RELATED"/>
    <property type="match status" value="1"/>
</dbReference>
<sequence length="419" mass="45787">MASFSLSEQAAADIRSLLDTASTGQPTGVPCASTVVVGTGSQPELFVHSTTASFGGKDWEDSKDIYWLASCTKLVTSIACMQLVEASILRLDDADQLEGLCPELVDLKVVQENGTLEPARSRITLRMLLTHTAGFGYSFLNTKLQAYSKAYRADGVNFNEFSGHMDDILQPLVNQPGETFEYGISMDWAGVAVERVTGMKLGDYMQRHIFIPLGIHDLTMTPSLEMRERLVGMWQRDQEGNLSPRTPLLSRPLGADAADSFHSGGAGLFGSTREFGKILAMLLRDGRSHSGKVILAPATVEAMFTNQLAWLPNFARRHLPAVKPELVYVAEAFYPPCPPPTPQGWGLGFMITPGPTGRSEKTGQWSGLSNAFWWCDRQQGIAGLVASQILPFADLKVVELWMGIESKVYEGMKAESSDK</sequence>
<dbReference type="Gene3D" id="3.40.710.10">
    <property type="entry name" value="DD-peptidase/beta-lactamase superfamily"/>
    <property type="match status" value="1"/>
</dbReference>
<accession>A0A1T3C4Q0</accession>
<reference evidence="2 3" key="1">
    <citation type="submission" date="2016-04" db="EMBL/GenBank/DDBJ databases">
        <title>Multiple horizontal gene transfer events from other fungi enriched the ability of the initially mycotrophic fungus Trichoderma (Ascomycota) to feed on dead plant biomass.</title>
        <authorList>
            <person name="Atanasova L."/>
            <person name="Chenthamara K."/>
            <person name="Zhang J."/>
            <person name="Grujic M."/>
            <person name="Henrissat B."/>
            <person name="Kuo A."/>
            <person name="Aertz A."/>
            <person name="Salamov A."/>
            <person name="Lipzen A."/>
            <person name="Labutti K."/>
            <person name="Barry K."/>
            <person name="Miao Y."/>
            <person name="Rahimi M.J."/>
            <person name="Shen Q."/>
            <person name="Grigoriev I.V."/>
            <person name="Kubicek C.P."/>
            <person name="Druzhinina I.S."/>
        </authorList>
    </citation>
    <scope>NUCLEOTIDE SEQUENCE [LARGE SCALE GENOMIC DNA]</scope>
    <source>
        <strain evidence="2 3">NJAU 4742</strain>
    </source>
</reference>
<dbReference type="AlphaFoldDB" id="A0A1T3C4Q0"/>
<dbReference type="Pfam" id="PF00144">
    <property type="entry name" value="Beta-lactamase"/>
    <property type="match status" value="1"/>
</dbReference>
<dbReference type="InterPro" id="IPR050789">
    <property type="entry name" value="Diverse_Enzym_Activities"/>
</dbReference>
<evidence type="ECO:0000313" key="3">
    <source>
        <dbReference type="Proteomes" id="UP000191004"/>
    </source>
</evidence>
<dbReference type="InterPro" id="IPR001466">
    <property type="entry name" value="Beta-lactam-related"/>
</dbReference>
<dbReference type="PANTHER" id="PTHR43283:SF3">
    <property type="entry name" value="BETA-LACTAMASE FAMILY PROTEIN (AFU_ORTHOLOGUE AFUA_5G07500)"/>
    <property type="match status" value="1"/>
</dbReference>
<evidence type="ECO:0000313" key="2">
    <source>
        <dbReference type="EMBL" id="OPB36062.1"/>
    </source>
</evidence>
<dbReference type="OrthoDB" id="428260at2759"/>
<evidence type="ECO:0000259" key="1">
    <source>
        <dbReference type="Pfam" id="PF00144"/>
    </source>
</evidence>
<dbReference type="EMBL" id="LVVK01000028">
    <property type="protein sequence ID" value="OPB36062.1"/>
    <property type="molecule type" value="Genomic_DNA"/>
</dbReference>
<gene>
    <name evidence="2" type="ORF">A0O28_0112280</name>
</gene>
<dbReference type="SUPFAM" id="SSF56601">
    <property type="entry name" value="beta-lactamase/transpeptidase-like"/>
    <property type="match status" value="1"/>
</dbReference>
<feature type="domain" description="Beta-lactamase-related" evidence="1">
    <location>
        <begin position="63"/>
        <end position="391"/>
    </location>
</feature>